<feature type="transmembrane region" description="Helical" evidence="1">
    <location>
        <begin position="119"/>
        <end position="136"/>
    </location>
</feature>
<organism evidence="2 3">
    <name type="scientific">Zemynaea arenosa</name>
    <dbReference type="NCBI Taxonomy" id="2561931"/>
    <lineage>
        <taxon>Bacteria</taxon>
        <taxon>Pseudomonadati</taxon>
        <taxon>Pseudomonadota</taxon>
        <taxon>Betaproteobacteria</taxon>
        <taxon>Burkholderiales</taxon>
        <taxon>Oxalobacteraceae</taxon>
        <taxon>Telluria group</taxon>
        <taxon>Zemynaea</taxon>
    </lineage>
</organism>
<protein>
    <submittedName>
        <fullName evidence="2">DUF4175 family protein</fullName>
    </submittedName>
</protein>
<dbReference type="OrthoDB" id="780137at2"/>
<gene>
    <name evidence="2" type="ORF">E4L96_19475</name>
</gene>
<proteinExistence type="predicted"/>
<dbReference type="EMBL" id="SPVF01000248">
    <property type="protein sequence ID" value="TFW13692.1"/>
    <property type="molecule type" value="Genomic_DNA"/>
</dbReference>
<accession>A0A4Y9RXJ9</accession>
<dbReference type="Proteomes" id="UP000298438">
    <property type="component" value="Unassembled WGS sequence"/>
</dbReference>
<sequence>MSAAVPDIVSRLRRAVLLRRAPAWLLAVLPWLILGVPLAALLALAFVLADAYRLVRRVDNCWPAWLDDCVPELEDSSRLLADAATPLARLQQARLIERASTLLDRAALTRIAARYNGRALPLGAISMVLAALWWFGHHLPQGRSQVAVPQALAPHAGALRVSLHVTPPAYTGVKPFDSAPRDIQVPAGSRVSWCVEGGASKDTRARAIELSNGQSLKASPCVEWTATESIFWRWYGTRYTLRVTPDEPPRITLTTPKDMLTILSESTTSVALNADVTDDYKVAKATLHLTLARGSGENIRFSDREVPIDADADLRTRKLQRRWTLKELGMEPGDELYFFIRASDNAEPAHQVQSPTYTLRLPGPVAESEDTSAVPVLVKPESLRSQRQIIIDTEQLIADMKQNPRMAPDTVRARSEAIASDQALLRRRYGQFLGEESSLFGGAEHDEPEHKGKDGQVDVLAEYGHAHDQAENATLFDDATKKVLRRALSAMWDAEKALRAIAPRTALPPEYTALDAIKQLQQADRIYLHKTAYAPPPIKEEIRMSGDVVGVKPYKREQDAAPEAAAPSVRALLTALGNDQPLPALWTREALDFLRERVADDEQRLAAQRAVQDVADGCVQCRPVLRAWLRGALGEAPLNLQAPMQHDSGFARKLRGEQK</sequence>
<reference evidence="2 3" key="1">
    <citation type="submission" date="2019-03" db="EMBL/GenBank/DDBJ databases">
        <title>Draft Genome Sequence of Massilia arenosa sp. nov., a Novel Massilia Species Isolated from a Sandy-loam Maize Soil.</title>
        <authorList>
            <person name="Raths R."/>
            <person name="Peta V."/>
            <person name="Bucking H."/>
        </authorList>
    </citation>
    <scope>NUCLEOTIDE SEQUENCE [LARGE SCALE GENOMIC DNA]</scope>
    <source>
        <strain evidence="2 3">MC02</strain>
    </source>
</reference>
<name>A0A4Y9RXJ9_9BURK</name>
<keyword evidence="1" id="KW-1133">Transmembrane helix</keyword>
<keyword evidence="3" id="KW-1185">Reference proteome</keyword>
<keyword evidence="1" id="KW-0472">Membrane</keyword>
<evidence type="ECO:0000313" key="2">
    <source>
        <dbReference type="EMBL" id="TFW13692.1"/>
    </source>
</evidence>
<dbReference type="AlphaFoldDB" id="A0A4Y9RXJ9"/>
<evidence type="ECO:0000313" key="3">
    <source>
        <dbReference type="Proteomes" id="UP000298438"/>
    </source>
</evidence>
<feature type="transmembrane region" description="Helical" evidence="1">
    <location>
        <begin position="23"/>
        <end position="48"/>
    </location>
</feature>
<evidence type="ECO:0000256" key="1">
    <source>
        <dbReference type="SAM" id="Phobius"/>
    </source>
</evidence>
<keyword evidence="1" id="KW-0812">Transmembrane</keyword>
<comment type="caution">
    <text evidence="2">The sequence shown here is derived from an EMBL/GenBank/DDBJ whole genome shotgun (WGS) entry which is preliminary data.</text>
</comment>
<dbReference type="RefSeq" id="WP_135208880.1">
    <property type="nucleotide sequence ID" value="NZ_SPVF01000248.1"/>
</dbReference>